<evidence type="ECO:0008006" key="4">
    <source>
        <dbReference type="Google" id="ProtNLM"/>
    </source>
</evidence>
<dbReference type="RefSeq" id="WP_046940490.1">
    <property type="nucleotide sequence ID" value="NZ_NTYF01000023.1"/>
</dbReference>
<dbReference type="AlphaFoldDB" id="A0ABD6SNA0"/>
<evidence type="ECO:0000313" key="2">
    <source>
        <dbReference type="EMBL" id="PER55702.1"/>
    </source>
</evidence>
<name>A0ABD6SNA0_BACTU</name>
<accession>A0ABD6SNA0</accession>
<keyword evidence="1" id="KW-0812">Transmembrane</keyword>
<keyword evidence="1" id="KW-1133">Transmembrane helix</keyword>
<protein>
    <recommendedName>
        <fullName evidence="4">DUF1146 domain-containing protein</fullName>
    </recommendedName>
</protein>
<organism evidence="2 3">
    <name type="scientific">Bacillus thuringiensis</name>
    <dbReference type="NCBI Taxonomy" id="1428"/>
    <lineage>
        <taxon>Bacteria</taxon>
        <taxon>Bacillati</taxon>
        <taxon>Bacillota</taxon>
        <taxon>Bacilli</taxon>
        <taxon>Bacillales</taxon>
        <taxon>Bacillaceae</taxon>
        <taxon>Bacillus</taxon>
        <taxon>Bacillus cereus group</taxon>
    </lineage>
</organism>
<sequence length="64" mass="7234">MRLLFDLILFLYMFVFAYAFGRKRSDGTKVIPVEVTTRALIVALVIFAVLNISSIVSIMSNYGK</sequence>
<dbReference type="EMBL" id="NTYF01000023">
    <property type="protein sequence ID" value="PER55702.1"/>
    <property type="molecule type" value="Genomic_DNA"/>
</dbReference>
<keyword evidence="1" id="KW-0472">Membrane</keyword>
<evidence type="ECO:0000313" key="3">
    <source>
        <dbReference type="Proteomes" id="UP000219897"/>
    </source>
</evidence>
<feature type="transmembrane region" description="Helical" evidence="1">
    <location>
        <begin position="35"/>
        <end position="59"/>
    </location>
</feature>
<comment type="caution">
    <text evidence="2">The sequence shown here is derived from an EMBL/GenBank/DDBJ whole genome shotgun (WGS) entry which is preliminary data.</text>
</comment>
<evidence type="ECO:0000256" key="1">
    <source>
        <dbReference type="SAM" id="Phobius"/>
    </source>
</evidence>
<dbReference type="Proteomes" id="UP000219897">
    <property type="component" value="Unassembled WGS sequence"/>
</dbReference>
<proteinExistence type="predicted"/>
<reference evidence="2 3" key="1">
    <citation type="submission" date="2017-09" db="EMBL/GenBank/DDBJ databases">
        <title>Large-scale bioinformatics analysis of Bacillus genomes uncovers conserved roles of natural products in bacterial physiology.</title>
        <authorList>
            <consortium name="Agbiome Team Llc"/>
            <person name="Bleich R.M."/>
            <person name="Kirk G.J."/>
            <person name="Santa Maria K.C."/>
            <person name="Allen S.E."/>
            <person name="Farag S."/>
            <person name="Shank E.A."/>
            <person name="Bowers A."/>
        </authorList>
    </citation>
    <scope>NUCLEOTIDE SEQUENCE [LARGE SCALE GENOMIC DNA]</scope>
    <source>
        <strain evidence="2 3">AFS005140</strain>
    </source>
</reference>
<gene>
    <name evidence="2" type="ORF">CN495_08085</name>
</gene>